<dbReference type="EMBL" id="RBOM01000229">
    <property type="protein sequence ID" value="RMM61471.1"/>
    <property type="molecule type" value="Genomic_DNA"/>
</dbReference>
<gene>
    <name evidence="2" type="ORF">ALQ74_101803</name>
</gene>
<dbReference type="Pfam" id="PF13643">
    <property type="entry name" value="DUF4145"/>
    <property type="match status" value="1"/>
</dbReference>
<reference evidence="2 3" key="1">
    <citation type="submission" date="2018-08" db="EMBL/GenBank/DDBJ databases">
        <title>Recombination of ecologically and evolutionarily significant loci maintains genetic cohesion in the Pseudomonas syringae species complex.</title>
        <authorList>
            <person name="Dillon M."/>
            <person name="Thakur S."/>
            <person name="Almeida R.N.D."/>
            <person name="Weir B.S."/>
            <person name="Guttman D.S."/>
        </authorList>
    </citation>
    <scope>NUCLEOTIDE SEQUENCE [LARGE SCALE GENOMIC DNA]</scope>
    <source>
        <strain evidence="2 3">ICMP 4332</strain>
    </source>
</reference>
<sequence length="214" mass="24055">MASGAIMSSAHCNRCASWTMHDEVRQYAVSVTNTDRNPWEEWGTIYRIWSCCGCQSVLFKVEHWHSDYDMSAETEYFPPRISRKSPPWVSTLPDEWQSLLREIYTALHTDSRRLTIMGVRALIDIYINATIGDVGGFAKKLAALVRGGHLSSVDQEILEVALDAGHAAAHRGYVLQSDDVTLVMDIVENLLHRHSLRASAVELGKSIPSRSKRN</sequence>
<dbReference type="Proteomes" id="UP000279057">
    <property type="component" value="Unassembled WGS sequence"/>
</dbReference>
<feature type="domain" description="DUF4145" evidence="1">
    <location>
        <begin position="102"/>
        <end position="188"/>
    </location>
</feature>
<accession>A0A3M3FHU0</accession>
<dbReference type="AlphaFoldDB" id="A0A3M3FHU0"/>
<comment type="caution">
    <text evidence="2">The sequence shown here is derived from an EMBL/GenBank/DDBJ whole genome shotgun (WGS) entry which is preliminary data.</text>
</comment>
<proteinExistence type="predicted"/>
<name>A0A3M3FHU0_PSESG</name>
<dbReference type="InterPro" id="IPR025285">
    <property type="entry name" value="DUF4145"/>
</dbReference>
<protein>
    <recommendedName>
        <fullName evidence="1">DUF4145 domain-containing protein</fullName>
    </recommendedName>
</protein>
<evidence type="ECO:0000313" key="2">
    <source>
        <dbReference type="EMBL" id="RMM61471.1"/>
    </source>
</evidence>
<evidence type="ECO:0000313" key="3">
    <source>
        <dbReference type="Proteomes" id="UP000279057"/>
    </source>
</evidence>
<organism evidence="2 3">
    <name type="scientific">Pseudomonas savastanoi pv. glycinea</name>
    <name type="common">Pseudomonas syringae pv. glycinea</name>
    <dbReference type="NCBI Taxonomy" id="318"/>
    <lineage>
        <taxon>Bacteria</taxon>
        <taxon>Pseudomonadati</taxon>
        <taxon>Pseudomonadota</taxon>
        <taxon>Gammaproteobacteria</taxon>
        <taxon>Pseudomonadales</taxon>
        <taxon>Pseudomonadaceae</taxon>
        <taxon>Pseudomonas</taxon>
    </lineage>
</organism>
<evidence type="ECO:0000259" key="1">
    <source>
        <dbReference type="Pfam" id="PF13643"/>
    </source>
</evidence>